<accession>A0A915ETQ3</accession>
<dbReference type="WBParaSite" id="jg9423">
    <property type="protein sequence ID" value="jg9423"/>
    <property type="gene ID" value="jg9423"/>
</dbReference>
<organism evidence="1 2">
    <name type="scientific">Ditylenchus dipsaci</name>
    <dbReference type="NCBI Taxonomy" id="166011"/>
    <lineage>
        <taxon>Eukaryota</taxon>
        <taxon>Metazoa</taxon>
        <taxon>Ecdysozoa</taxon>
        <taxon>Nematoda</taxon>
        <taxon>Chromadorea</taxon>
        <taxon>Rhabditida</taxon>
        <taxon>Tylenchina</taxon>
        <taxon>Tylenchomorpha</taxon>
        <taxon>Sphaerularioidea</taxon>
        <taxon>Anguinidae</taxon>
        <taxon>Anguininae</taxon>
        <taxon>Ditylenchus</taxon>
    </lineage>
</organism>
<proteinExistence type="predicted"/>
<keyword evidence="1" id="KW-1185">Reference proteome</keyword>
<protein>
    <submittedName>
        <fullName evidence="2">Uncharacterized protein</fullName>
    </submittedName>
</protein>
<name>A0A915ETQ3_9BILA</name>
<evidence type="ECO:0000313" key="1">
    <source>
        <dbReference type="Proteomes" id="UP000887574"/>
    </source>
</evidence>
<sequence>MTKEIVDASAKKSLTISADFCFSNGLPPPPEEGIPGNVAECDHDSGRDFKHWNWWMALWTNTCQWMNNLRMAKRLLWQKSRHMSQ</sequence>
<evidence type="ECO:0000313" key="2">
    <source>
        <dbReference type="WBParaSite" id="jg9423"/>
    </source>
</evidence>
<dbReference type="Proteomes" id="UP000887574">
    <property type="component" value="Unplaced"/>
</dbReference>
<dbReference type="AlphaFoldDB" id="A0A915ETQ3"/>
<reference evidence="2" key="1">
    <citation type="submission" date="2022-11" db="UniProtKB">
        <authorList>
            <consortium name="WormBaseParasite"/>
        </authorList>
    </citation>
    <scope>IDENTIFICATION</scope>
</reference>